<gene>
    <name evidence="7" type="ORF">GU243_12805</name>
</gene>
<keyword evidence="3 7" id="KW-0808">Transferase</keyword>
<proteinExistence type="inferred from homology"/>
<sequence length="250" mass="27585">MTDPNTPPARGGASVLRTNSPIGRQSFDRLINDLATNQPRTVLDHGCGWGGMLLDILEAMPNTSGTGIDIKESYIEQARMAAKQRGLADRVVFQAESSADYAASADLVLNVGSYQAFGTISEALSRLRSSTTPSGRLVFGAEFWSVVPTDNQLAHMWPGTTVDDALLLPDLVEKVAGAGWRVLDLRTSTSQEWEEFECGHLRNREQWLVTHPEHEAATEIRDELDKARMMWLRGHRDVMGFVTFILAKDG</sequence>
<organism evidence="7 8">
    <name type="scientific">Pseudarthrobacter psychrotolerans</name>
    <dbReference type="NCBI Taxonomy" id="2697569"/>
    <lineage>
        <taxon>Bacteria</taxon>
        <taxon>Bacillati</taxon>
        <taxon>Actinomycetota</taxon>
        <taxon>Actinomycetes</taxon>
        <taxon>Micrococcales</taxon>
        <taxon>Micrococcaceae</taxon>
        <taxon>Pseudarthrobacter</taxon>
    </lineage>
</organism>
<dbReference type="GO" id="GO:0006629">
    <property type="term" value="P:lipid metabolic process"/>
    <property type="evidence" value="ECO:0007669"/>
    <property type="project" value="UniProtKB-KW"/>
</dbReference>
<evidence type="ECO:0000259" key="6">
    <source>
        <dbReference type="Pfam" id="PF13847"/>
    </source>
</evidence>
<evidence type="ECO:0000256" key="5">
    <source>
        <dbReference type="ARBA" id="ARBA00023098"/>
    </source>
</evidence>
<dbReference type="Gene3D" id="3.40.50.150">
    <property type="entry name" value="Vaccinia Virus protein VP39"/>
    <property type="match status" value="1"/>
</dbReference>
<dbReference type="AlphaFoldDB" id="A0A6P1NPJ3"/>
<dbReference type="GO" id="GO:0032259">
    <property type="term" value="P:methylation"/>
    <property type="evidence" value="ECO:0007669"/>
    <property type="project" value="UniProtKB-KW"/>
</dbReference>
<evidence type="ECO:0000256" key="4">
    <source>
        <dbReference type="ARBA" id="ARBA00022691"/>
    </source>
</evidence>
<name>A0A6P1NPJ3_9MICC</name>
<dbReference type="EMBL" id="CP047898">
    <property type="protein sequence ID" value="QHK20464.1"/>
    <property type="molecule type" value="Genomic_DNA"/>
</dbReference>
<keyword evidence="2 7" id="KW-0489">Methyltransferase</keyword>
<evidence type="ECO:0000313" key="8">
    <source>
        <dbReference type="Proteomes" id="UP000464186"/>
    </source>
</evidence>
<dbReference type="InterPro" id="IPR025714">
    <property type="entry name" value="Methyltranfer_dom"/>
</dbReference>
<dbReference type="InterPro" id="IPR050723">
    <property type="entry name" value="CFA/CMAS"/>
</dbReference>
<comment type="similarity">
    <text evidence="1">Belongs to the CFA/CMAS family.</text>
</comment>
<dbReference type="SUPFAM" id="SSF53335">
    <property type="entry name" value="S-adenosyl-L-methionine-dependent methyltransferases"/>
    <property type="match status" value="1"/>
</dbReference>
<dbReference type="Pfam" id="PF13847">
    <property type="entry name" value="Methyltransf_31"/>
    <property type="match status" value="1"/>
</dbReference>
<protein>
    <submittedName>
        <fullName evidence="7">Methyltransferase domain-containing protein</fullName>
    </submittedName>
</protein>
<dbReference type="InterPro" id="IPR029063">
    <property type="entry name" value="SAM-dependent_MTases_sf"/>
</dbReference>
<evidence type="ECO:0000256" key="2">
    <source>
        <dbReference type="ARBA" id="ARBA00022603"/>
    </source>
</evidence>
<accession>A0A6P1NPJ3</accession>
<keyword evidence="5" id="KW-0443">Lipid metabolism</keyword>
<dbReference type="Proteomes" id="UP000464186">
    <property type="component" value="Chromosome"/>
</dbReference>
<dbReference type="GO" id="GO:0008168">
    <property type="term" value="F:methyltransferase activity"/>
    <property type="evidence" value="ECO:0007669"/>
    <property type="project" value="UniProtKB-KW"/>
</dbReference>
<evidence type="ECO:0000256" key="3">
    <source>
        <dbReference type="ARBA" id="ARBA00022679"/>
    </source>
</evidence>
<evidence type="ECO:0000313" key="7">
    <source>
        <dbReference type="EMBL" id="QHK20464.1"/>
    </source>
</evidence>
<evidence type="ECO:0000256" key="1">
    <source>
        <dbReference type="ARBA" id="ARBA00010815"/>
    </source>
</evidence>
<dbReference type="PANTHER" id="PTHR43667">
    <property type="entry name" value="CYCLOPROPANE-FATTY-ACYL-PHOSPHOLIPID SYNTHASE"/>
    <property type="match status" value="1"/>
</dbReference>
<keyword evidence="4" id="KW-0949">S-adenosyl-L-methionine</keyword>
<dbReference type="CDD" id="cd02440">
    <property type="entry name" value="AdoMet_MTases"/>
    <property type="match status" value="1"/>
</dbReference>
<dbReference type="PANTHER" id="PTHR43667:SF1">
    <property type="entry name" value="CYCLOPROPANE-FATTY-ACYL-PHOSPHOLIPID SYNTHASE"/>
    <property type="match status" value="1"/>
</dbReference>
<feature type="domain" description="Methyltransferase" evidence="6">
    <location>
        <begin position="41"/>
        <end position="139"/>
    </location>
</feature>
<dbReference type="KEGG" id="psey:GU243_12805"/>
<reference evidence="7 8" key="1">
    <citation type="submission" date="2020-01" db="EMBL/GenBank/DDBJ databases">
        <title>Pseudarthrobacter psychrotolerans sp. nov., isolated from antarctic soil.</title>
        <authorList>
            <person name="Shin Y."/>
            <person name="Park W."/>
        </authorList>
    </citation>
    <scope>NUCLEOTIDE SEQUENCE [LARGE SCALE GENOMIC DNA]</scope>
    <source>
        <strain evidence="7 8">YJ56</strain>
    </source>
</reference>
<keyword evidence="8" id="KW-1185">Reference proteome</keyword>